<feature type="domain" description="Gal80p-like C-terminal" evidence="4">
    <location>
        <begin position="162"/>
        <end position="301"/>
    </location>
</feature>
<reference evidence="6" key="1">
    <citation type="journal article" date="2019" name="Int. J. Syst. Evol. Microbiol.">
        <title>The Global Catalogue of Microorganisms (GCM) 10K type strain sequencing project: providing services to taxonomists for standard genome sequencing and annotation.</title>
        <authorList>
            <consortium name="The Broad Institute Genomics Platform"/>
            <consortium name="The Broad Institute Genome Sequencing Center for Infectious Disease"/>
            <person name="Wu L."/>
            <person name="Ma J."/>
        </authorList>
    </citation>
    <scope>NUCLEOTIDE SEQUENCE [LARGE SCALE GENOMIC DNA]</scope>
    <source>
        <strain evidence="6">CGMCC 1.15180</strain>
    </source>
</reference>
<dbReference type="SUPFAM" id="SSF51735">
    <property type="entry name" value="NAD(P)-binding Rossmann-fold domains"/>
    <property type="match status" value="1"/>
</dbReference>
<dbReference type="Gene3D" id="3.40.50.720">
    <property type="entry name" value="NAD(P)-binding Rossmann-like Domain"/>
    <property type="match status" value="1"/>
</dbReference>
<dbReference type="EMBL" id="JBHSPX010000004">
    <property type="protein sequence ID" value="MFC6064295.1"/>
    <property type="molecule type" value="Genomic_DNA"/>
</dbReference>
<dbReference type="PANTHER" id="PTHR43818">
    <property type="entry name" value="BCDNA.GH03377"/>
    <property type="match status" value="1"/>
</dbReference>
<feature type="region of interest" description="Disordered" evidence="2">
    <location>
        <begin position="1"/>
        <end position="22"/>
    </location>
</feature>
<protein>
    <submittedName>
        <fullName evidence="5">Gfo/Idh/MocA family protein</fullName>
    </submittedName>
</protein>
<dbReference type="Proteomes" id="UP001596139">
    <property type="component" value="Unassembled WGS sequence"/>
</dbReference>
<evidence type="ECO:0000259" key="3">
    <source>
        <dbReference type="Pfam" id="PF01408"/>
    </source>
</evidence>
<keyword evidence="1" id="KW-0560">Oxidoreductase</keyword>
<dbReference type="Pfam" id="PF01408">
    <property type="entry name" value="GFO_IDH_MocA"/>
    <property type="match status" value="1"/>
</dbReference>
<dbReference type="RefSeq" id="WP_078649089.1">
    <property type="nucleotide sequence ID" value="NZ_JBHSPX010000004.1"/>
</dbReference>
<dbReference type="InterPro" id="IPR055080">
    <property type="entry name" value="Gal80p-like_C"/>
</dbReference>
<accession>A0ABW1MLV9</accession>
<dbReference type="InterPro" id="IPR036291">
    <property type="entry name" value="NAD(P)-bd_dom_sf"/>
</dbReference>
<dbReference type="InterPro" id="IPR050463">
    <property type="entry name" value="Gfo/Idh/MocA_oxidrdct_glycsds"/>
</dbReference>
<organism evidence="5 6">
    <name type="scientific">Streptomyces ochraceiscleroticus</name>
    <dbReference type="NCBI Taxonomy" id="47761"/>
    <lineage>
        <taxon>Bacteria</taxon>
        <taxon>Bacillati</taxon>
        <taxon>Actinomycetota</taxon>
        <taxon>Actinomycetes</taxon>
        <taxon>Kitasatosporales</taxon>
        <taxon>Streptomycetaceae</taxon>
        <taxon>Streptomyces</taxon>
    </lineage>
</organism>
<feature type="domain" description="Gfo/Idh/MocA-like oxidoreductase N-terminal" evidence="3">
    <location>
        <begin position="33"/>
        <end position="155"/>
    </location>
</feature>
<dbReference type="Gene3D" id="3.30.360.10">
    <property type="entry name" value="Dihydrodipicolinate Reductase, domain 2"/>
    <property type="match status" value="1"/>
</dbReference>
<evidence type="ECO:0000259" key="4">
    <source>
        <dbReference type="Pfam" id="PF22685"/>
    </source>
</evidence>
<gene>
    <name evidence="5" type="ORF">ACFP4F_17310</name>
</gene>
<evidence type="ECO:0000256" key="1">
    <source>
        <dbReference type="ARBA" id="ARBA00023002"/>
    </source>
</evidence>
<feature type="compositionally biased region" description="Low complexity" evidence="2">
    <location>
        <begin position="10"/>
        <end position="22"/>
    </location>
</feature>
<proteinExistence type="predicted"/>
<name>A0ABW1MLV9_9ACTN</name>
<evidence type="ECO:0000313" key="6">
    <source>
        <dbReference type="Proteomes" id="UP001596139"/>
    </source>
</evidence>
<dbReference type="PANTHER" id="PTHR43818:SF11">
    <property type="entry name" value="BCDNA.GH03377"/>
    <property type="match status" value="1"/>
</dbReference>
<comment type="caution">
    <text evidence="5">The sequence shown here is derived from an EMBL/GenBank/DDBJ whole genome shotgun (WGS) entry which is preliminary data.</text>
</comment>
<dbReference type="SUPFAM" id="SSF55347">
    <property type="entry name" value="Glyceraldehyde-3-phosphate dehydrogenase-like, C-terminal domain"/>
    <property type="match status" value="1"/>
</dbReference>
<dbReference type="InterPro" id="IPR000683">
    <property type="entry name" value="Gfo/Idh/MocA-like_OxRdtase_N"/>
</dbReference>
<evidence type="ECO:0000256" key="2">
    <source>
        <dbReference type="SAM" id="MobiDB-lite"/>
    </source>
</evidence>
<dbReference type="Pfam" id="PF22685">
    <property type="entry name" value="Gal80p_C-like"/>
    <property type="match status" value="1"/>
</dbReference>
<evidence type="ECO:0000313" key="5">
    <source>
        <dbReference type="EMBL" id="MFC6064295.1"/>
    </source>
</evidence>
<sequence>MPLPGKKRGTSTLSTASATPTASAADPLRLPVGVGIIGLSARGGWAARAHVPALEALNDRFELRALSTSSAESARAAGEKYGVPLTFGSADELVHRDEVDLVVVTVKVPHHRELVEAALRAGKNVLCEWPLANGLAEAERLSGLATSAGVRAFVGLQARANPALRYLRDLIAEGYVGEVLSTSMIASGAAWGATFSSGDEYLLDRDNGATLLTIPFGHTIDALSMVLGEFTEATAITAVRRPRVANPATGESAAMTAADQVAVTGVLESGAVASVHYRGGSSRSTNFHWEINGTDGDLVVTAPSGHLQLAPATLHGARGTDAQLTEVPVPTDYEKVPALSGRSEEPSYALAHAYTALHKDLTEDTHTVPDFPHAVRRHRLLDSIERAAATGRRVHIGR</sequence>
<keyword evidence="6" id="KW-1185">Reference proteome</keyword>